<dbReference type="PANTHER" id="PTHR47428">
    <property type="entry name" value="REGULATORY PROTEIN MIG1-RELATED"/>
    <property type="match status" value="1"/>
</dbReference>
<dbReference type="FunFam" id="3.30.160.60:FF:000152">
    <property type="entry name" value="DNA-binding protein creA"/>
    <property type="match status" value="1"/>
</dbReference>
<keyword evidence="9" id="KW-0804">Transcription</keyword>
<dbReference type="InterPro" id="IPR051007">
    <property type="entry name" value="creA/MIG_C2H2-ZnF"/>
</dbReference>
<dbReference type="GO" id="GO:0005737">
    <property type="term" value="C:cytoplasm"/>
    <property type="evidence" value="ECO:0007669"/>
    <property type="project" value="TreeGrafter"/>
</dbReference>
<dbReference type="PROSITE" id="PS00028">
    <property type="entry name" value="ZINC_FINGER_C2H2_1"/>
    <property type="match status" value="2"/>
</dbReference>
<feature type="region of interest" description="Disordered" evidence="13">
    <location>
        <begin position="113"/>
        <end position="186"/>
    </location>
</feature>
<keyword evidence="2" id="KW-0678">Repressor</keyword>
<feature type="domain" description="C2H2-type" evidence="14">
    <location>
        <begin position="71"/>
        <end position="98"/>
    </location>
</feature>
<keyword evidence="6" id="KW-0862">Zinc</keyword>
<reference evidence="15 16" key="1">
    <citation type="submission" date="2020-03" db="EMBL/GenBank/DDBJ databases">
        <title>Draft Genome Sequence of Cudoniella acicularis.</title>
        <authorList>
            <person name="Buettner E."/>
            <person name="Kellner H."/>
        </authorList>
    </citation>
    <scope>NUCLEOTIDE SEQUENCE [LARGE SCALE GENOMIC DNA]</scope>
    <source>
        <strain evidence="15 16">DSM 108380</strain>
    </source>
</reference>
<evidence type="ECO:0000259" key="14">
    <source>
        <dbReference type="PROSITE" id="PS50157"/>
    </source>
</evidence>
<evidence type="ECO:0000256" key="5">
    <source>
        <dbReference type="ARBA" id="ARBA00022771"/>
    </source>
</evidence>
<evidence type="ECO:0000256" key="8">
    <source>
        <dbReference type="ARBA" id="ARBA00023125"/>
    </source>
</evidence>
<keyword evidence="7" id="KW-0805">Transcription regulation</keyword>
<dbReference type="Pfam" id="PF00096">
    <property type="entry name" value="zf-C2H2"/>
    <property type="match status" value="2"/>
</dbReference>
<keyword evidence="4" id="KW-0677">Repeat</keyword>
<feature type="compositionally biased region" description="Basic and acidic residues" evidence="13">
    <location>
        <begin position="115"/>
        <end position="128"/>
    </location>
</feature>
<dbReference type="Gene3D" id="3.30.160.60">
    <property type="entry name" value="Classic Zinc Finger"/>
    <property type="match status" value="2"/>
</dbReference>
<evidence type="ECO:0000256" key="13">
    <source>
        <dbReference type="SAM" id="MobiDB-lite"/>
    </source>
</evidence>
<dbReference type="OrthoDB" id="654211at2759"/>
<accession>A0A8H4RPL2</accession>
<dbReference type="GO" id="GO:0000433">
    <property type="term" value="P:carbon catabolite repression of transcription from RNA polymerase II promoter by glucose"/>
    <property type="evidence" value="ECO:0007669"/>
    <property type="project" value="TreeGrafter"/>
</dbReference>
<feature type="region of interest" description="Disordered" evidence="13">
    <location>
        <begin position="208"/>
        <end position="264"/>
    </location>
</feature>
<keyword evidence="16" id="KW-1185">Reference proteome</keyword>
<evidence type="ECO:0000256" key="6">
    <source>
        <dbReference type="ARBA" id="ARBA00022833"/>
    </source>
</evidence>
<feature type="compositionally biased region" description="Low complexity" evidence="13">
    <location>
        <begin position="147"/>
        <end position="169"/>
    </location>
</feature>
<dbReference type="AlphaFoldDB" id="A0A8H4RPL2"/>
<dbReference type="InterPro" id="IPR013087">
    <property type="entry name" value="Znf_C2H2_type"/>
</dbReference>
<evidence type="ECO:0000313" key="16">
    <source>
        <dbReference type="Proteomes" id="UP000566819"/>
    </source>
</evidence>
<dbReference type="GO" id="GO:0043609">
    <property type="term" value="P:regulation of carbon utilization"/>
    <property type="evidence" value="ECO:0007669"/>
    <property type="project" value="UniProtKB-ARBA"/>
</dbReference>
<evidence type="ECO:0000256" key="11">
    <source>
        <dbReference type="ARBA" id="ARBA00038023"/>
    </source>
</evidence>
<keyword evidence="10" id="KW-0539">Nucleus</keyword>
<feature type="domain" description="C2H2-type" evidence="14">
    <location>
        <begin position="99"/>
        <end position="128"/>
    </location>
</feature>
<dbReference type="InterPro" id="IPR036236">
    <property type="entry name" value="Znf_C2H2_sf"/>
</dbReference>
<evidence type="ECO:0000256" key="1">
    <source>
        <dbReference type="ARBA" id="ARBA00004123"/>
    </source>
</evidence>
<keyword evidence="5 12" id="KW-0863">Zinc-finger</keyword>
<dbReference type="PROSITE" id="PS50157">
    <property type="entry name" value="ZINC_FINGER_C2H2_2"/>
    <property type="match status" value="2"/>
</dbReference>
<dbReference type="EMBL" id="JAAMPI010000332">
    <property type="protein sequence ID" value="KAF4632604.1"/>
    <property type="molecule type" value="Genomic_DNA"/>
</dbReference>
<evidence type="ECO:0000256" key="12">
    <source>
        <dbReference type="PROSITE-ProRule" id="PRU00042"/>
    </source>
</evidence>
<evidence type="ECO:0000256" key="10">
    <source>
        <dbReference type="ARBA" id="ARBA00023242"/>
    </source>
</evidence>
<comment type="caution">
    <text evidence="15">The sequence shown here is derived from an EMBL/GenBank/DDBJ whole genome shotgun (WGS) entry which is preliminary data.</text>
</comment>
<proteinExistence type="inferred from homology"/>
<evidence type="ECO:0000256" key="4">
    <source>
        <dbReference type="ARBA" id="ARBA00022737"/>
    </source>
</evidence>
<evidence type="ECO:0000313" key="15">
    <source>
        <dbReference type="EMBL" id="KAF4632604.1"/>
    </source>
</evidence>
<dbReference type="SMART" id="SM00355">
    <property type="entry name" value="ZnF_C2H2"/>
    <property type="match status" value="2"/>
</dbReference>
<evidence type="ECO:0000256" key="2">
    <source>
        <dbReference type="ARBA" id="ARBA00022491"/>
    </source>
</evidence>
<evidence type="ECO:0000256" key="9">
    <source>
        <dbReference type="ARBA" id="ARBA00023163"/>
    </source>
</evidence>
<dbReference type="GO" id="GO:0005634">
    <property type="term" value="C:nucleus"/>
    <property type="evidence" value="ECO:0007669"/>
    <property type="project" value="UniProtKB-SubCell"/>
</dbReference>
<dbReference type="PANTHER" id="PTHR47428:SF1">
    <property type="entry name" value="REGULATORY PROTEIN MIG1-RELATED"/>
    <property type="match status" value="1"/>
</dbReference>
<name>A0A8H4RPL2_9HELO</name>
<dbReference type="GO" id="GO:0000978">
    <property type="term" value="F:RNA polymerase II cis-regulatory region sequence-specific DNA binding"/>
    <property type="evidence" value="ECO:0007669"/>
    <property type="project" value="TreeGrafter"/>
</dbReference>
<evidence type="ECO:0000256" key="7">
    <source>
        <dbReference type="ARBA" id="ARBA00023015"/>
    </source>
</evidence>
<comment type="subcellular location">
    <subcellularLocation>
        <location evidence="1">Nucleus</location>
    </subcellularLocation>
</comment>
<feature type="compositionally biased region" description="Low complexity" evidence="13">
    <location>
        <begin position="233"/>
        <end position="247"/>
    </location>
</feature>
<dbReference type="SUPFAM" id="SSF57667">
    <property type="entry name" value="beta-beta-alpha zinc fingers"/>
    <property type="match status" value="1"/>
</dbReference>
<organism evidence="15 16">
    <name type="scientific">Cudoniella acicularis</name>
    <dbReference type="NCBI Taxonomy" id="354080"/>
    <lineage>
        <taxon>Eukaryota</taxon>
        <taxon>Fungi</taxon>
        <taxon>Dikarya</taxon>
        <taxon>Ascomycota</taxon>
        <taxon>Pezizomycotina</taxon>
        <taxon>Leotiomycetes</taxon>
        <taxon>Helotiales</taxon>
        <taxon>Tricladiaceae</taxon>
        <taxon>Cudoniella</taxon>
    </lineage>
</organism>
<dbReference type="GO" id="GO:0008270">
    <property type="term" value="F:zinc ion binding"/>
    <property type="evidence" value="ECO:0007669"/>
    <property type="project" value="UniProtKB-KW"/>
</dbReference>
<dbReference type="Proteomes" id="UP000566819">
    <property type="component" value="Unassembled WGS sequence"/>
</dbReference>
<sequence length="345" mass="38111">MRGENAFEKSIALNLDENKKTNIRILLGTIYAVLGTPTNRAEMVAVSTSTTLPKIGGQHGGDDRQDLPRPHECPLCDKAFHRLEHQTRHIRTHTGEKPHVCQYPGCTKRFSRSNELTRHSRIHNDPKSRRINKTPQAVQIIPLPNKSMSRSASASAVGSPVSSPHSHVPYPTIVPSNRHHSYSSHGSWNDLPSLSAYAMSRSYSYDEDDIHSHRNAKRSRPGSPNSTSPPSPTFSQDSPSPTPDQTPLATPMHSPRLRPYGGGYDLHAIRGLSLQQTPTLEPLEPQRVDGQYHTNNQVTSAARPVSVISDIISRTHGTEMILPAPHSSCGGRQQQVDDFMARLIP</sequence>
<dbReference type="FunFam" id="3.30.160.60:FF:000089">
    <property type="entry name" value="DNA-binding protein creA"/>
    <property type="match status" value="1"/>
</dbReference>
<gene>
    <name evidence="15" type="ORF">G7Y89_g5517</name>
</gene>
<keyword evidence="3" id="KW-0479">Metal-binding</keyword>
<evidence type="ECO:0000256" key="3">
    <source>
        <dbReference type="ARBA" id="ARBA00022723"/>
    </source>
</evidence>
<comment type="similarity">
    <text evidence="11">Belongs to the creA/MIG C2H2-type zinc-finger protein family.</text>
</comment>
<keyword evidence="8" id="KW-0238">DNA-binding</keyword>
<protein>
    <recommendedName>
        <fullName evidence="14">C2H2-type domain-containing protein</fullName>
    </recommendedName>
</protein>